<dbReference type="Proteomes" id="UP001262410">
    <property type="component" value="Unassembled WGS sequence"/>
</dbReference>
<reference evidence="1 2" key="1">
    <citation type="submission" date="2023-07" db="EMBL/GenBank/DDBJ databases">
        <title>Sorghum-associated microbial communities from plants grown in Nebraska, USA.</title>
        <authorList>
            <person name="Schachtman D."/>
        </authorList>
    </citation>
    <scope>NUCLEOTIDE SEQUENCE [LARGE SCALE GENOMIC DNA]</scope>
    <source>
        <strain evidence="1 2">584</strain>
    </source>
</reference>
<gene>
    <name evidence="1" type="ORF">E9232_003378</name>
</gene>
<protein>
    <submittedName>
        <fullName evidence="1">Uncharacterized protein</fullName>
    </submittedName>
</protein>
<organism evidence="1 2">
    <name type="scientific">Inquilinus ginsengisoli</name>
    <dbReference type="NCBI Taxonomy" id="363840"/>
    <lineage>
        <taxon>Bacteria</taxon>
        <taxon>Pseudomonadati</taxon>
        <taxon>Pseudomonadota</taxon>
        <taxon>Alphaproteobacteria</taxon>
        <taxon>Rhodospirillales</taxon>
        <taxon>Rhodospirillaceae</taxon>
        <taxon>Inquilinus</taxon>
    </lineage>
</organism>
<keyword evidence="2" id="KW-1185">Reference proteome</keyword>
<comment type="caution">
    <text evidence="1">The sequence shown here is derived from an EMBL/GenBank/DDBJ whole genome shotgun (WGS) entry which is preliminary data.</text>
</comment>
<proteinExistence type="predicted"/>
<dbReference type="EMBL" id="JAVDPW010000005">
    <property type="protein sequence ID" value="MDR6290852.1"/>
    <property type="molecule type" value="Genomic_DNA"/>
</dbReference>
<evidence type="ECO:0000313" key="2">
    <source>
        <dbReference type="Proteomes" id="UP001262410"/>
    </source>
</evidence>
<accession>A0ABU1JQG4</accession>
<name>A0ABU1JQG4_9PROT</name>
<sequence>MRRSAVVTIRKRLGHPLNLDVAASRTSSRACAGPRGPGRIGRRRCSKRICAPPCC</sequence>
<evidence type="ECO:0000313" key="1">
    <source>
        <dbReference type="EMBL" id="MDR6290852.1"/>
    </source>
</evidence>